<feature type="transmembrane region" description="Helical" evidence="3">
    <location>
        <begin position="69"/>
        <end position="90"/>
    </location>
</feature>
<evidence type="ECO:0000256" key="1">
    <source>
        <dbReference type="ARBA" id="ARBA00004370"/>
    </source>
</evidence>
<feature type="transmembrane region" description="Helical" evidence="3">
    <location>
        <begin position="40"/>
        <end position="57"/>
    </location>
</feature>
<dbReference type="InterPro" id="IPR002656">
    <property type="entry name" value="Acyl_transf_3_dom"/>
</dbReference>
<dbReference type="Pfam" id="PF01757">
    <property type="entry name" value="Acyl_transf_3"/>
    <property type="match status" value="1"/>
</dbReference>
<feature type="transmembrane region" description="Helical" evidence="3">
    <location>
        <begin position="105"/>
        <end position="122"/>
    </location>
</feature>
<reference evidence="5 6" key="1">
    <citation type="submission" date="2019-11" db="EMBL/GenBank/DDBJ databases">
        <title>Genome sequences of 17 halophilic strains isolated from different environments.</title>
        <authorList>
            <person name="Furrow R.E."/>
        </authorList>
    </citation>
    <scope>NUCLEOTIDE SEQUENCE [LARGE SCALE GENOMIC DNA]</scope>
    <source>
        <strain evidence="5 6">22514_16_FS</strain>
    </source>
</reference>
<dbReference type="OrthoDB" id="6623990at2"/>
<evidence type="ECO:0000313" key="5">
    <source>
        <dbReference type="EMBL" id="MYL34644.1"/>
    </source>
</evidence>
<dbReference type="GO" id="GO:0016747">
    <property type="term" value="F:acyltransferase activity, transferring groups other than amino-acyl groups"/>
    <property type="evidence" value="ECO:0007669"/>
    <property type="project" value="InterPro"/>
</dbReference>
<proteinExistence type="inferred from homology"/>
<protein>
    <submittedName>
        <fullName evidence="5">Acyltransferase family protein</fullName>
    </submittedName>
</protein>
<dbReference type="RefSeq" id="WP_160849300.1">
    <property type="nucleotide sequence ID" value="NZ_WMEQ01000010.1"/>
</dbReference>
<evidence type="ECO:0000259" key="4">
    <source>
        <dbReference type="Pfam" id="PF01757"/>
    </source>
</evidence>
<feature type="transmembrane region" description="Helical" evidence="3">
    <location>
        <begin position="151"/>
        <end position="171"/>
    </location>
</feature>
<dbReference type="EMBL" id="WMEQ01000010">
    <property type="protein sequence ID" value="MYL34644.1"/>
    <property type="molecule type" value="Genomic_DNA"/>
</dbReference>
<gene>
    <name evidence="5" type="ORF">GLW05_13685</name>
</gene>
<comment type="subcellular location">
    <subcellularLocation>
        <location evidence="1">Membrane</location>
    </subcellularLocation>
</comment>
<evidence type="ECO:0000256" key="2">
    <source>
        <dbReference type="ARBA" id="ARBA00007400"/>
    </source>
</evidence>
<dbReference type="InterPro" id="IPR052734">
    <property type="entry name" value="Nod_factor_acetyltransferase"/>
</dbReference>
<evidence type="ECO:0000256" key="3">
    <source>
        <dbReference type="SAM" id="Phobius"/>
    </source>
</evidence>
<comment type="caution">
    <text evidence="5">The sequence shown here is derived from an EMBL/GenBank/DDBJ whole genome shotgun (WGS) entry which is preliminary data.</text>
</comment>
<feature type="transmembrane region" description="Helical" evidence="3">
    <location>
        <begin position="129"/>
        <end position="145"/>
    </location>
</feature>
<keyword evidence="3" id="KW-0812">Transmembrane</keyword>
<dbReference type="Proteomes" id="UP000468638">
    <property type="component" value="Unassembled WGS sequence"/>
</dbReference>
<dbReference type="PANTHER" id="PTHR37312:SF1">
    <property type="entry name" value="MEMBRANE-BOUND ACYLTRANSFERASE YKRP-RELATED"/>
    <property type="match status" value="1"/>
</dbReference>
<feature type="transmembrane region" description="Helical" evidence="3">
    <location>
        <begin position="12"/>
        <end position="28"/>
    </location>
</feature>
<organism evidence="5 6">
    <name type="scientific">Pontibacillus yanchengensis</name>
    <dbReference type="NCBI Taxonomy" id="462910"/>
    <lineage>
        <taxon>Bacteria</taxon>
        <taxon>Bacillati</taxon>
        <taxon>Bacillota</taxon>
        <taxon>Bacilli</taxon>
        <taxon>Bacillales</taxon>
        <taxon>Bacillaceae</taxon>
        <taxon>Pontibacillus</taxon>
    </lineage>
</organism>
<feature type="transmembrane region" description="Helical" evidence="3">
    <location>
        <begin position="258"/>
        <end position="274"/>
    </location>
</feature>
<keyword evidence="3" id="KW-0472">Membrane</keyword>
<feature type="transmembrane region" description="Helical" evidence="3">
    <location>
        <begin position="226"/>
        <end position="246"/>
    </location>
</feature>
<dbReference type="PANTHER" id="PTHR37312">
    <property type="entry name" value="MEMBRANE-BOUND ACYLTRANSFERASE YKRP-RELATED"/>
    <property type="match status" value="1"/>
</dbReference>
<keyword evidence="5" id="KW-0012">Acyltransferase</keyword>
<name>A0A6I4ZZE1_9BACI</name>
<feature type="transmembrane region" description="Helical" evidence="3">
    <location>
        <begin position="183"/>
        <end position="206"/>
    </location>
</feature>
<feature type="domain" description="Acyltransferase 3" evidence="4">
    <location>
        <begin position="5"/>
        <end position="297"/>
    </location>
</feature>
<comment type="similarity">
    <text evidence="2">Belongs to the acyltransferase 3 family.</text>
</comment>
<keyword evidence="5" id="KW-0808">Transferase</keyword>
<sequence>MERQVYFDNAKWILMFLVVFGHTIQPFTENHQTIDVLYHWIYTFHMPAFIFLSGYFAKAKKSKEYMIHLMKKLLLPYVAFQGIYTIYYFLIGKGDWLNLPFEPQWALWFLMSLFCWHLLLYWFSKIPKYAALFITILMGVVVGYLDPIGHMFSLSRTIVFFPFFLLGYWFSQKELKMICHTNFRTISLVIMVLTAIGLYVTPSFSIDWFLSSKSYQVMEMPQWGGVIRFGVYVISIMMTLSVLAWIPSKSYKWSSLGTRTLYVYLMHGFFIHFFREFEVFHVESFLDLVGLAVVALLMTRFLSTWTVTKLVEPLVEMYKYLPLKQRYRSSTTK</sequence>
<dbReference type="AlphaFoldDB" id="A0A6I4ZZE1"/>
<evidence type="ECO:0000313" key="6">
    <source>
        <dbReference type="Proteomes" id="UP000468638"/>
    </source>
</evidence>
<keyword evidence="3" id="KW-1133">Transmembrane helix</keyword>
<accession>A0A6I4ZZE1</accession>